<dbReference type="Proteomes" id="UP000308600">
    <property type="component" value="Unassembled WGS sequence"/>
</dbReference>
<sequence length="400" mass="44657">MEDDRATFPSEILEEITAYLSDDQTTLARCSLASSELAIICRRHLFGNVVVGPRSLASFLSLINAPWTSLPPALSKITIKGKILGRGTLVPFNGPMDLDKLKSSLRRVHSFIFSNISLDILPTSFWNMIHALEGVKEVTIHEAVVGHSLRIFPFLCSLPSLERVSVSRTTWDVSSPWLCLITSLVKSPFSIPLLDVGARCNLELSVWVLAQNPTPPIETLRIDISTGRLVHQKHLLQRFLSTPGLAIQHIQIKLPTRLRGSSSLYKELVDLTALTGLQSVHVDGLVIDPLCPSEDKEMLEDLVGHLLSHLPRSYIHPLSLSLGFAMDPESGEVLGVPDNMLLQVYNWNVFTETLTEYPCLNLRLKIAEHEAYLTSYTEEYLRTGPFAAFHDSERLQIEFS</sequence>
<protein>
    <submittedName>
        <fullName evidence="1">Uncharacterized protein</fullName>
    </submittedName>
</protein>
<name>A0ACD3B3C8_9AGAR</name>
<gene>
    <name evidence="1" type="ORF">BDN72DRAFT_894449</name>
</gene>
<proteinExistence type="predicted"/>
<evidence type="ECO:0000313" key="2">
    <source>
        <dbReference type="Proteomes" id="UP000308600"/>
    </source>
</evidence>
<accession>A0ACD3B3C8</accession>
<keyword evidence="2" id="KW-1185">Reference proteome</keyword>
<organism evidence="1 2">
    <name type="scientific">Pluteus cervinus</name>
    <dbReference type="NCBI Taxonomy" id="181527"/>
    <lineage>
        <taxon>Eukaryota</taxon>
        <taxon>Fungi</taxon>
        <taxon>Dikarya</taxon>
        <taxon>Basidiomycota</taxon>
        <taxon>Agaricomycotina</taxon>
        <taxon>Agaricomycetes</taxon>
        <taxon>Agaricomycetidae</taxon>
        <taxon>Agaricales</taxon>
        <taxon>Pluteineae</taxon>
        <taxon>Pluteaceae</taxon>
        <taxon>Pluteus</taxon>
    </lineage>
</organism>
<reference evidence="1 2" key="1">
    <citation type="journal article" date="2019" name="Nat. Ecol. Evol.">
        <title>Megaphylogeny resolves global patterns of mushroom evolution.</title>
        <authorList>
            <person name="Varga T."/>
            <person name="Krizsan K."/>
            <person name="Foldi C."/>
            <person name="Dima B."/>
            <person name="Sanchez-Garcia M."/>
            <person name="Sanchez-Ramirez S."/>
            <person name="Szollosi G.J."/>
            <person name="Szarkandi J.G."/>
            <person name="Papp V."/>
            <person name="Albert L."/>
            <person name="Andreopoulos W."/>
            <person name="Angelini C."/>
            <person name="Antonin V."/>
            <person name="Barry K.W."/>
            <person name="Bougher N.L."/>
            <person name="Buchanan P."/>
            <person name="Buyck B."/>
            <person name="Bense V."/>
            <person name="Catcheside P."/>
            <person name="Chovatia M."/>
            <person name="Cooper J."/>
            <person name="Damon W."/>
            <person name="Desjardin D."/>
            <person name="Finy P."/>
            <person name="Geml J."/>
            <person name="Haridas S."/>
            <person name="Hughes K."/>
            <person name="Justo A."/>
            <person name="Karasinski D."/>
            <person name="Kautmanova I."/>
            <person name="Kiss B."/>
            <person name="Kocsube S."/>
            <person name="Kotiranta H."/>
            <person name="LaButti K.M."/>
            <person name="Lechner B.E."/>
            <person name="Liimatainen K."/>
            <person name="Lipzen A."/>
            <person name="Lukacs Z."/>
            <person name="Mihaltcheva S."/>
            <person name="Morgado L.N."/>
            <person name="Niskanen T."/>
            <person name="Noordeloos M.E."/>
            <person name="Ohm R.A."/>
            <person name="Ortiz-Santana B."/>
            <person name="Ovrebo C."/>
            <person name="Racz N."/>
            <person name="Riley R."/>
            <person name="Savchenko A."/>
            <person name="Shiryaev A."/>
            <person name="Soop K."/>
            <person name="Spirin V."/>
            <person name="Szebenyi C."/>
            <person name="Tomsovsky M."/>
            <person name="Tulloss R.E."/>
            <person name="Uehling J."/>
            <person name="Grigoriev I.V."/>
            <person name="Vagvolgyi C."/>
            <person name="Papp T."/>
            <person name="Martin F.M."/>
            <person name="Miettinen O."/>
            <person name="Hibbett D.S."/>
            <person name="Nagy L.G."/>
        </authorList>
    </citation>
    <scope>NUCLEOTIDE SEQUENCE [LARGE SCALE GENOMIC DNA]</scope>
    <source>
        <strain evidence="1 2">NL-1719</strain>
    </source>
</reference>
<evidence type="ECO:0000313" key="1">
    <source>
        <dbReference type="EMBL" id="TFK72803.1"/>
    </source>
</evidence>
<dbReference type="EMBL" id="ML208281">
    <property type="protein sequence ID" value="TFK72803.1"/>
    <property type="molecule type" value="Genomic_DNA"/>
</dbReference>